<reference evidence="3" key="1">
    <citation type="submission" date="2017-02" db="UniProtKB">
        <authorList>
            <consortium name="WormBaseParasite"/>
        </authorList>
    </citation>
    <scope>IDENTIFICATION</scope>
</reference>
<dbReference type="EMBL" id="UYRR01037935">
    <property type="protein sequence ID" value="VDK72032.1"/>
    <property type="molecule type" value="Genomic_DNA"/>
</dbReference>
<evidence type="ECO:0000313" key="2">
    <source>
        <dbReference type="Proteomes" id="UP000267096"/>
    </source>
</evidence>
<evidence type="ECO:0000313" key="1">
    <source>
        <dbReference type="EMBL" id="VDK72032.1"/>
    </source>
</evidence>
<sequence>MKAKRKFQRLNEPCGEASSLIALTKPVSSGDERSVRIDTNEKPLVKFVIEFLKVDLKLPVSNTNIQQIEPFFIRIFIFDARNGRRLSEEFHINPNSDELDGLLKMSDSSLGKNLSDRSTLKEDGVNGIPQRILADKRATKVICSVCDPHRDVYVVVRIERVLSSDTSCDVYMKSSGDVKNTNKLQKIIKQACDKLGGYRTPFAWTARPVFQDMLGCGSKLPDEMQLYRCDANKLSDWDLQKLLSDFSR</sequence>
<protein>
    <submittedName>
        <fullName evidence="3">Zizimin ortholog (inferred by orthology to a D. melanogaster protein)</fullName>
    </submittedName>
</protein>
<accession>A0A0M3KHC4</accession>
<name>A0A0M3KHC4_ANISI</name>
<dbReference type="PANTHER" id="PTHR23317:SF26">
    <property type="entry name" value="ZIZIMIN, ISOFORM K"/>
    <property type="match status" value="1"/>
</dbReference>
<dbReference type="InterPro" id="IPR026791">
    <property type="entry name" value="DOCK"/>
</dbReference>
<dbReference type="Proteomes" id="UP000267096">
    <property type="component" value="Unassembled WGS sequence"/>
</dbReference>
<dbReference type="GO" id="GO:0007264">
    <property type="term" value="P:small GTPase-mediated signal transduction"/>
    <property type="evidence" value="ECO:0007669"/>
    <property type="project" value="InterPro"/>
</dbReference>
<dbReference type="WBParaSite" id="ASIM_0002038901-mRNA-1">
    <property type="protein sequence ID" value="ASIM_0002038901-mRNA-1"/>
    <property type="gene ID" value="ASIM_0002038901"/>
</dbReference>
<keyword evidence="2" id="KW-1185">Reference proteome</keyword>
<dbReference type="PANTHER" id="PTHR23317">
    <property type="entry name" value="DEDICATOR OF CYTOKINESIS DOCK"/>
    <property type="match status" value="1"/>
</dbReference>
<dbReference type="GO" id="GO:0005085">
    <property type="term" value="F:guanyl-nucleotide exchange factor activity"/>
    <property type="evidence" value="ECO:0007669"/>
    <property type="project" value="InterPro"/>
</dbReference>
<gene>
    <name evidence="1" type="ORF">ASIM_LOCUS19772</name>
</gene>
<evidence type="ECO:0000313" key="3">
    <source>
        <dbReference type="WBParaSite" id="ASIM_0002038901-mRNA-1"/>
    </source>
</evidence>
<dbReference type="AlphaFoldDB" id="A0A0M3KHC4"/>
<reference evidence="1 2" key="2">
    <citation type="submission" date="2018-11" db="EMBL/GenBank/DDBJ databases">
        <authorList>
            <consortium name="Pathogen Informatics"/>
        </authorList>
    </citation>
    <scope>NUCLEOTIDE SEQUENCE [LARGE SCALE GENOMIC DNA]</scope>
</reference>
<organism evidence="3">
    <name type="scientific">Anisakis simplex</name>
    <name type="common">Herring worm</name>
    <dbReference type="NCBI Taxonomy" id="6269"/>
    <lineage>
        <taxon>Eukaryota</taxon>
        <taxon>Metazoa</taxon>
        <taxon>Ecdysozoa</taxon>
        <taxon>Nematoda</taxon>
        <taxon>Chromadorea</taxon>
        <taxon>Rhabditida</taxon>
        <taxon>Spirurina</taxon>
        <taxon>Ascaridomorpha</taxon>
        <taxon>Ascaridoidea</taxon>
        <taxon>Anisakidae</taxon>
        <taxon>Anisakis</taxon>
        <taxon>Anisakis simplex complex</taxon>
    </lineage>
</organism>
<proteinExistence type="predicted"/>
<dbReference type="OrthoDB" id="47328at2759"/>